<dbReference type="Proteomes" id="UP000095143">
    <property type="component" value="Unassembled WGS sequence"/>
</dbReference>
<dbReference type="OrthoDB" id="8532641at2"/>
<dbReference type="RefSeq" id="WP_065987075.1">
    <property type="nucleotide sequence ID" value="NZ_MDEN01000053.1"/>
</dbReference>
<dbReference type="EMBL" id="MDEN01000053">
    <property type="protein sequence ID" value="OCX24833.1"/>
    <property type="molecule type" value="Genomic_DNA"/>
</dbReference>
<accession>A0A1C2ECZ4</accession>
<name>A0A1C2ECZ4_9PSED</name>
<protein>
    <submittedName>
        <fullName evidence="1">Uncharacterized protein</fullName>
    </submittedName>
</protein>
<proteinExistence type="predicted"/>
<sequence length="753" mass="85930">MTIVNSLARIQPYPYLSISPTVITAFEAAWLAVNDYPTGAIKLFECYCSITDTRITSFENDSAALNAATRGFLGALSDEDFSDLNPKLRARYARSFVQMINCIAEHHPDVQAIVWAVTLRDDYSADWFTKKSKVNLDKVTYWEGWTVTSRKKASVNLKLSGLWNTHGEAFATRFYYAARLYCAKHARPSTWHINAIAEYISSNADKYPAEAFQRPDGVTFFARMFMKDFYIRRITENADMDDIRSQWADTAVLMTRIFIDSKIWAKPDGAIPRQEAKRKHLDKIKIKMSDHGVTVKYKLMTEVPLHITDSQAIEILFNKISQDIKTVKDWAIAQSDELWQFRQQRLANAKFGTPITGGCGRKKTNDLNFSDICATFEKNGFRRGDSYLSSHFGNQRKETVRRLGLPLAGSLLPFQFLLVIEHQEITESFLKRFRLYDDNGRRSGFVKTNTGYQLVGYKRRRGNYHSEQKIELSDYTATLIERIIALTEPLRIYLKSNGDETWRELFLTCSLGFGEPASAQFPSWDTNDFTRDIFRTTLTGQFNPHTSLRGKALEDFLKNVSLTTCRASCAVSVYIETQSVEQMRKALGHLSYDNFLLGHYLPACILLFFQTRWIRIFQKGMLYLAMQNSPYLLQVMRFNTIEELHVFLSNHALKDIPASLSDPDMEDSALENNGEVHFCLSPGILATLLSLADAVAKSEARKTINGLARYWAKVTELLVKNINVGTDPLMKSHLRKGYENINSAGMEALIYEA</sequence>
<evidence type="ECO:0000313" key="2">
    <source>
        <dbReference type="Proteomes" id="UP000095143"/>
    </source>
</evidence>
<organism evidence="1 2">
    <name type="scientific">Pseudomonas graminis</name>
    <dbReference type="NCBI Taxonomy" id="158627"/>
    <lineage>
        <taxon>Bacteria</taxon>
        <taxon>Pseudomonadati</taxon>
        <taxon>Pseudomonadota</taxon>
        <taxon>Gammaproteobacteria</taxon>
        <taxon>Pseudomonadales</taxon>
        <taxon>Pseudomonadaceae</taxon>
        <taxon>Pseudomonas</taxon>
    </lineage>
</organism>
<reference evidence="1 2" key="1">
    <citation type="submission" date="2016-08" db="EMBL/GenBank/DDBJ databases">
        <title>Whole genome sequence of Pseudomonas graminis strain UASWS1507, a potential biological control agent for agriculture.</title>
        <authorList>
            <person name="Crovadore J."/>
            <person name="Calmin G."/>
            <person name="Chablais R."/>
            <person name="Cochard B."/>
            <person name="Lefort F."/>
        </authorList>
    </citation>
    <scope>NUCLEOTIDE SEQUENCE [LARGE SCALE GENOMIC DNA]</scope>
    <source>
        <strain evidence="1 2">UASWS1507</strain>
    </source>
</reference>
<gene>
    <name evidence="1" type="ORF">BBI10_04245</name>
</gene>
<evidence type="ECO:0000313" key="1">
    <source>
        <dbReference type="EMBL" id="OCX24833.1"/>
    </source>
</evidence>
<dbReference type="AlphaFoldDB" id="A0A1C2ECZ4"/>
<comment type="caution">
    <text evidence="1">The sequence shown here is derived from an EMBL/GenBank/DDBJ whole genome shotgun (WGS) entry which is preliminary data.</text>
</comment>